<dbReference type="EMBL" id="CP142435">
    <property type="protein sequence ID" value="XBC49403.1"/>
    <property type="molecule type" value="Genomic_DNA"/>
</dbReference>
<evidence type="ECO:0000313" key="2">
    <source>
        <dbReference type="EMBL" id="XBC49403.1"/>
    </source>
</evidence>
<protein>
    <submittedName>
        <fullName evidence="2">Uncharacterized protein</fullName>
    </submittedName>
</protein>
<proteinExistence type="predicted"/>
<dbReference type="KEGG" id="dst:VUQ06_07920"/>
<reference evidence="2" key="1">
    <citation type="submission" date="2023-12" db="EMBL/GenBank/DDBJ databases">
        <title>Dolosigranulum savutii sp. nov. isolated from human upper respiratory samples collected in Botswana.</title>
        <authorList>
            <person name="Kelly M.S."/>
        </authorList>
    </citation>
    <scope>NUCLEOTIDE SEQUENCE</scope>
    <source>
        <strain evidence="2">MSK294</strain>
        <strain evidence="1">MSK433</strain>
    </source>
</reference>
<dbReference type="AlphaFoldDB" id="A0AB74U2C2"/>
<organism evidence="2">
    <name type="scientific">Dolosigranulum savutiense</name>
    <dbReference type="NCBI Taxonomy" id="3110288"/>
    <lineage>
        <taxon>Bacteria</taxon>
        <taxon>Bacillati</taxon>
        <taxon>Bacillota</taxon>
        <taxon>Bacilli</taxon>
        <taxon>Lactobacillales</taxon>
        <taxon>Carnobacteriaceae</taxon>
        <taxon>Dolosigranulum</taxon>
    </lineage>
</organism>
<gene>
    <name evidence="2" type="ORF">VUQ06_07920</name>
    <name evidence="1" type="ORF">VUQ08_09120</name>
</gene>
<accession>A0AB74U2C2</accession>
<sequence length="71" mass="7702">MNKNSRIDFKELERLSKFGGADNGADNFGQDRAVTPVVSASLKFCAPAISAVTTFLSCNRSCGWGCKKKKK</sequence>
<name>A0AB74U2C2_9LACT</name>
<evidence type="ECO:0000313" key="1">
    <source>
        <dbReference type="EMBL" id="XBC45985.1"/>
    </source>
</evidence>
<dbReference type="RefSeq" id="WP_208967429.1">
    <property type="nucleotide sequence ID" value="NZ_CP142433.1"/>
</dbReference>
<dbReference type="EMBL" id="CP142433">
    <property type="protein sequence ID" value="XBC45985.1"/>
    <property type="molecule type" value="Genomic_DNA"/>
</dbReference>